<evidence type="ECO:0000313" key="12">
    <source>
        <dbReference type="Proteomes" id="UP001207252"/>
    </source>
</evidence>
<evidence type="ECO:0000313" key="11">
    <source>
        <dbReference type="EMBL" id="MCV3753977.1"/>
    </source>
</evidence>
<keyword evidence="7" id="KW-0408">Iron</keyword>
<evidence type="ECO:0000256" key="7">
    <source>
        <dbReference type="ARBA" id="ARBA00023004"/>
    </source>
</evidence>
<keyword evidence="2" id="KW-0813">Transport</keyword>
<dbReference type="PROSITE" id="PS00211">
    <property type="entry name" value="ABC_TRANSPORTER_1"/>
    <property type="match status" value="1"/>
</dbReference>
<dbReference type="SUPFAM" id="SSF52540">
    <property type="entry name" value="P-loop containing nucleoside triphosphate hydrolases"/>
    <property type="match status" value="1"/>
</dbReference>
<dbReference type="InterPro" id="IPR051535">
    <property type="entry name" value="Siderophore_ABC-ATPase"/>
</dbReference>
<comment type="subcellular location">
    <subcellularLocation>
        <location evidence="1">Cell membrane</location>
        <topology evidence="1">Peripheral membrane protein</topology>
    </subcellularLocation>
</comment>
<sequence length="283" mass="32571">MFKQKKHFDRDAIVALNPENVIEVRDYFFKYSRRGEFILKDINLNIKNHCFTTILGPNGSGKSTMAKAMVRINNSKIGQISLYNKDHRKYTTKQASQLIAYIPQTLDIPVGTRVIDYITFGRNPYLNITGILSQKDKEIIQSVMHAMQIEHLKDKFMQDLSGGQRQKIVLALALVQDTPIILLDEPTTYLDIKNQYELLETLKQLQIKHQKTIIAILHDINQAMQFSDYIYVLKDGEVLFNGTPNNIINQESLKTAYNIDASIFQTPDNERVVCNIKVNSYIK</sequence>
<organism evidence="11 12">
    <name type="scientific">Ureaplasma zalophigenitalium</name>
    <dbReference type="NCBI Taxonomy" id="907723"/>
    <lineage>
        <taxon>Bacteria</taxon>
        <taxon>Bacillati</taxon>
        <taxon>Mycoplasmatota</taxon>
        <taxon>Mycoplasmoidales</taxon>
        <taxon>Mycoplasmoidaceae</taxon>
        <taxon>Ureaplasma</taxon>
    </lineage>
</organism>
<dbReference type="RefSeq" id="WP_263817781.1">
    <property type="nucleotide sequence ID" value="NZ_JAOXHJ010000002.1"/>
</dbReference>
<comment type="caution">
    <text evidence="11">The sequence shown here is derived from an EMBL/GenBank/DDBJ whole genome shotgun (WGS) entry which is preliminary data.</text>
</comment>
<dbReference type="Gene3D" id="3.40.50.300">
    <property type="entry name" value="P-loop containing nucleotide triphosphate hydrolases"/>
    <property type="match status" value="1"/>
</dbReference>
<dbReference type="PANTHER" id="PTHR42771">
    <property type="entry name" value="IRON(3+)-HYDROXAMATE IMPORT ATP-BINDING PROTEIN FHUC"/>
    <property type="match status" value="1"/>
</dbReference>
<dbReference type="CDD" id="cd03214">
    <property type="entry name" value="ABC_Iron-Siderophores_B12_Hemin"/>
    <property type="match status" value="1"/>
</dbReference>
<dbReference type="InterPro" id="IPR017871">
    <property type="entry name" value="ABC_transporter-like_CS"/>
</dbReference>
<dbReference type="PROSITE" id="PS50893">
    <property type="entry name" value="ABC_TRANSPORTER_2"/>
    <property type="match status" value="1"/>
</dbReference>
<evidence type="ECO:0000256" key="8">
    <source>
        <dbReference type="ARBA" id="ARBA00023065"/>
    </source>
</evidence>
<keyword evidence="6 11" id="KW-0067">ATP-binding</keyword>
<name>A0ABT3BNY9_9BACT</name>
<evidence type="ECO:0000256" key="2">
    <source>
        <dbReference type="ARBA" id="ARBA00022448"/>
    </source>
</evidence>
<keyword evidence="4" id="KW-0410">Iron transport</keyword>
<feature type="domain" description="ABC transporter" evidence="10">
    <location>
        <begin position="22"/>
        <end position="260"/>
    </location>
</feature>
<protein>
    <submittedName>
        <fullName evidence="11">ABC transporter ATP-binding protein</fullName>
    </submittedName>
</protein>
<dbReference type="PANTHER" id="PTHR42771:SF4">
    <property type="entry name" value="IRON(3+)-HYDROXAMATE IMPORT ATP-BINDING PROTEIN FHUC"/>
    <property type="match status" value="1"/>
</dbReference>
<evidence type="ECO:0000256" key="3">
    <source>
        <dbReference type="ARBA" id="ARBA00022475"/>
    </source>
</evidence>
<dbReference type="InterPro" id="IPR003439">
    <property type="entry name" value="ABC_transporter-like_ATP-bd"/>
</dbReference>
<evidence type="ECO:0000256" key="1">
    <source>
        <dbReference type="ARBA" id="ARBA00004202"/>
    </source>
</evidence>
<evidence type="ECO:0000259" key="10">
    <source>
        <dbReference type="PROSITE" id="PS50893"/>
    </source>
</evidence>
<gene>
    <name evidence="11" type="ORF">OF365_01170</name>
</gene>
<keyword evidence="5" id="KW-0547">Nucleotide-binding</keyword>
<accession>A0ABT3BNY9</accession>
<keyword evidence="12" id="KW-1185">Reference proteome</keyword>
<evidence type="ECO:0000256" key="9">
    <source>
        <dbReference type="ARBA" id="ARBA00023136"/>
    </source>
</evidence>
<dbReference type="InterPro" id="IPR003593">
    <property type="entry name" value="AAA+_ATPase"/>
</dbReference>
<evidence type="ECO:0000256" key="4">
    <source>
        <dbReference type="ARBA" id="ARBA00022496"/>
    </source>
</evidence>
<dbReference type="SMART" id="SM00382">
    <property type="entry name" value="AAA"/>
    <property type="match status" value="1"/>
</dbReference>
<dbReference type="Proteomes" id="UP001207252">
    <property type="component" value="Unassembled WGS sequence"/>
</dbReference>
<reference evidence="11 12" key="1">
    <citation type="journal article" date="2020" name="Int. J. Syst. Evol. Microbiol.">
        <title>Ureaplasma miroungigenitalium sp. nov. isolated from northern elephant seals (Mirounga angustirostris) and Ureaplasma zalophigenitalium sp. nov. isolated from California sea lions (Zalophus californianus).</title>
        <authorList>
            <person name="Volokhov D.V."/>
            <person name="Gulland F.M."/>
            <person name="Gao Y."/>
            <person name="Chizhikov V.E."/>
        </authorList>
    </citation>
    <scope>NUCLEOTIDE SEQUENCE [LARGE SCALE GENOMIC DNA]</scope>
    <source>
        <strain evidence="11 12">CSL7644-GEN</strain>
    </source>
</reference>
<dbReference type="EMBL" id="JAOXHJ010000002">
    <property type="protein sequence ID" value="MCV3753977.1"/>
    <property type="molecule type" value="Genomic_DNA"/>
</dbReference>
<keyword evidence="8" id="KW-0406">Ion transport</keyword>
<keyword evidence="9" id="KW-0472">Membrane</keyword>
<dbReference type="InterPro" id="IPR027417">
    <property type="entry name" value="P-loop_NTPase"/>
</dbReference>
<dbReference type="Pfam" id="PF00005">
    <property type="entry name" value="ABC_tran"/>
    <property type="match status" value="1"/>
</dbReference>
<proteinExistence type="predicted"/>
<evidence type="ECO:0000256" key="6">
    <source>
        <dbReference type="ARBA" id="ARBA00022840"/>
    </source>
</evidence>
<dbReference type="GO" id="GO:0005524">
    <property type="term" value="F:ATP binding"/>
    <property type="evidence" value="ECO:0007669"/>
    <property type="project" value="UniProtKB-KW"/>
</dbReference>
<keyword evidence="3" id="KW-1003">Cell membrane</keyword>
<evidence type="ECO:0000256" key="5">
    <source>
        <dbReference type="ARBA" id="ARBA00022741"/>
    </source>
</evidence>